<accession>A0A846SCP9</accession>
<keyword evidence="2" id="KW-0378">Hydrolase</keyword>
<dbReference type="InterPro" id="IPR007569">
    <property type="entry name" value="DUF559"/>
</dbReference>
<feature type="domain" description="DUF559" evidence="1">
    <location>
        <begin position="143"/>
        <end position="198"/>
    </location>
</feature>
<protein>
    <submittedName>
        <fullName evidence="2">Very-short-patch-repair endonuclease</fullName>
    </submittedName>
</protein>
<name>A0A846SCP9_9MICO</name>
<dbReference type="Pfam" id="PF04480">
    <property type="entry name" value="DUF559"/>
    <property type="match status" value="1"/>
</dbReference>
<organism evidence="2 3">
    <name type="scientific">Brevibacterium marinum</name>
    <dbReference type="NCBI Taxonomy" id="418643"/>
    <lineage>
        <taxon>Bacteria</taxon>
        <taxon>Bacillati</taxon>
        <taxon>Actinomycetota</taxon>
        <taxon>Actinomycetes</taxon>
        <taxon>Micrococcales</taxon>
        <taxon>Brevibacteriaceae</taxon>
        <taxon>Brevibacterium</taxon>
    </lineage>
</organism>
<evidence type="ECO:0000313" key="2">
    <source>
        <dbReference type="EMBL" id="NJC58517.1"/>
    </source>
</evidence>
<comment type="caution">
    <text evidence="2">The sequence shown here is derived from an EMBL/GenBank/DDBJ whole genome shotgun (WGS) entry which is preliminary data.</text>
</comment>
<dbReference type="InterPro" id="IPR011335">
    <property type="entry name" value="Restrct_endonuc-II-like"/>
</dbReference>
<gene>
    <name evidence="2" type="ORF">BKA07_003552</name>
</gene>
<evidence type="ECO:0000259" key="1">
    <source>
        <dbReference type="Pfam" id="PF04480"/>
    </source>
</evidence>
<dbReference type="EMBL" id="JAATJN010000001">
    <property type="protein sequence ID" value="NJC58517.1"/>
    <property type="molecule type" value="Genomic_DNA"/>
</dbReference>
<keyword evidence="3" id="KW-1185">Reference proteome</keyword>
<proteinExistence type="predicted"/>
<dbReference type="GO" id="GO:0004519">
    <property type="term" value="F:endonuclease activity"/>
    <property type="evidence" value="ECO:0007669"/>
    <property type="project" value="UniProtKB-KW"/>
</dbReference>
<dbReference type="Proteomes" id="UP000576792">
    <property type="component" value="Unassembled WGS sequence"/>
</dbReference>
<keyword evidence="2" id="KW-0255">Endonuclease</keyword>
<dbReference type="AlphaFoldDB" id="A0A846SCP9"/>
<reference evidence="2 3" key="1">
    <citation type="submission" date="2020-03" db="EMBL/GenBank/DDBJ databases">
        <title>Sequencing the genomes of 1000 actinobacteria strains.</title>
        <authorList>
            <person name="Klenk H.-P."/>
        </authorList>
    </citation>
    <scope>NUCLEOTIDE SEQUENCE [LARGE SCALE GENOMIC DNA]</scope>
    <source>
        <strain evidence="2 3">DSM 18964</strain>
    </source>
</reference>
<sequence>MSGFNANRVEVVRPGVSRTYAHLRVRRRVVPKDQLVRIGIYPVTSLERTLVDVARDCPLELAVPMLDHALRGQSTTLPALGSAVERCAEVVGTRMVETALELADERRESVAESICAVRFFEHGVVGFVPQVNIFDAEHWLGRVDFCCEEAKVVVEVDGMGKYSLGSGDPGRELEKEKLRESAITAAGYRVVRLTWRQLFRSEPFARIRSVTAERLASI</sequence>
<dbReference type="RefSeq" id="WP_167952330.1">
    <property type="nucleotide sequence ID" value="NZ_BAAAPQ010000038.1"/>
</dbReference>
<dbReference type="Gene3D" id="3.40.960.10">
    <property type="entry name" value="VSR Endonuclease"/>
    <property type="match status" value="1"/>
</dbReference>
<dbReference type="SUPFAM" id="SSF52980">
    <property type="entry name" value="Restriction endonuclease-like"/>
    <property type="match status" value="1"/>
</dbReference>
<evidence type="ECO:0000313" key="3">
    <source>
        <dbReference type="Proteomes" id="UP000576792"/>
    </source>
</evidence>
<keyword evidence="2" id="KW-0540">Nuclease</keyword>